<accession>A0A4D6MJ68</accession>
<dbReference type="PANTHER" id="PTHR11017:SF559">
    <property type="entry name" value="DISEASE RESISTANCE PROTEIN CHL1"/>
    <property type="match status" value="1"/>
</dbReference>
<dbReference type="SUPFAM" id="SSF52058">
    <property type="entry name" value="L domain-like"/>
    <property type="match status" value="1"/>
</dbReference>
<keyword evidence="1" id="KW-0433">Leucine-rich repeat</keyword>
<protein>
    <recommendedName>
        <fullName evidence="5">Internalin A</fullName>
    </recommendedName>
</protein>
<name>A0A4D6MJ68_VIGUN</name>
<dbReference type="Pfam" id="PF07725">
    <property type="entry name" value="LRR_3"/>
    <property type="match status" value="1"/>
</dbReference>
<proteinExistence type="predicted"/>
<dbReference type="Gene3D" id="3.80.10.10">
    <property type="entry name" value="Ribonuclease Inhibitor"/>
    <property type="match status" value="2"/>
</dbReference>
<evidence type="ECO:0000313" key="3">
    <source>
        <dbReference type="EMBL" id="QCE01453.1"/>
    </source>
</evidence>
<keyword evidence="4" id="KW-1185">Reference proteome</keyword>
<gene>
    <name evidence="3" type="ORF">DEO72_LG7g2750</name>
</gene>
<evidence type="ECO:0000256" key="2">
    <source>
        <dbReference type="ARBA" id="ARBA00022737"/>
    </source>
</evidence>
<dbReference type="EMBL" id="CP039351">
    <property type="protein sequence ID" value="QCE01453.1"/>
    <property type="molecule type" value="Genomic_DNA"/>
</dbReference>
<dbReference type="InterPro" id="IPR044974">
    <property type="entry name" value="Disease_R_plants"/>
</dbReference>
<evidence type="ECO:0008006" key="5">
    <source>
        <dbReference type="Google" id="ProtNLM"/>
    </source>
</evidence>
<reference evidence="3 4" key="1">
    <citation type="submission" date="2019-04" db="EMBL/GenBank/DDBJ databases">
        <title>An improved genome assembly and genetic linkage map for asparagus bean, Vigna unguiculata ssp. sesquipedialis.</title>
        <authorList>
            <person name="Xia Q."/>
            <person name="Zhang R."/>
            <person name="Dong Y."/>
        </authorList>
    </citation>
    <scope>NUCLEOTIDE SEQUENCE [LARGE SCALE GENOMIC DNA]</scope>
    <source>
        <tissue evidence="3">Leaf</tissue>
    </source>
</reference>
<organism evidence="3 4">
    <name type="scientific">Vigna unguiculata</name>
    <name type="common">Cowpea</name>
    <dbReference type="NCBI Taxonomy" id="3917"/>
    <lineage>
        <taxon>Eukaryota</taxon>
        <taxon>Viridiplantae</taxon>
        <taxon>Streptophyta</taxon>
        <taxon>Embryophyta</taxon>
        <taxon>Tracheophyta</taxon>
        <taxon>Spermatophyta</taxon>
        <taxon>Magnoliopsida</taxon>
        <taxon>eudicotyledons</taxon>
        <taxon>Gunneridae</taxon>
        <taxon>Pentapetalae</taxon>
        <taxon>rosids</taxon>
        <taxon>fabids</taxon>
        <taxon>Fabales</taxon>
        <taxon>Fabaceae</taxon>
        <taxon>Papilionoideae</taxon>
        <taxon>50 kb inversion clade</taxon>
        <taxon>NPAAA clade</taxon>
        <taxon>indigoferoid/millettioid clade</taxon>
        <taxon>Phaseoleae</taxon>
        <taxon>Vigna</taxon>
    </lineage>
</organism>
<sequence>MYNLKFLIINFHNIQFPRGLKCLSSSLKVLRWTKCTLEALPLGVKLENLVMLKMRYSKIKKIWSDSQVSSTVNILCIQFNTSTNFSKVNHFHASVLIDQHFRRLKFIDLSHSEDLIETPIVSEVPCLESLLLEGCKNLVKVHQSVGLHTKLVVLNLKDCINLQILPTKFKMDSLEELILSGCSKLRKRTKFGKNVQCLSLLNLHKSENLICQPKSVCNVSGTKVHSENLKELSFCGGKELTSKSTWNLHQWSSICGKKLVSKELNLPPLSSLSSLKFLNLSYCDLNDESIPDDLGSLSSLLGLDLSGNNFVRPNYCISNLHALKSLTLIDCPRLESLPMLPPNVQCLCTANSTEMKPLNSDAHLLWKIFELHMNQVYSLYTPYSLPHLPPIHPNYFHKVCVYQMEGRPHFMFIIPGREIQKWNEECFLVDPSHHPYNMLGCVSAASIIVEAPKYCESSGWLGIAICLALEPSNMQASPQSHVSPHSMGNEEICIYYWACKAHSGEPDLIFPIVPKHSHSVHECNEEKCLLQLIFYVENHSKAWKPSIRKCRCSVIFKEDVEEWCN</sequence>
<evidence type="ECO:0000256" key="1">
    <source>
        <dbReference type="ARBA" id="ARBA00022614"/>
    </source>
</evidence>
<keyword evidence="2" id="KW-0677">Repeat</keyword>
<dbReference type="InterPro" id="IPR032675">
    <property type="entry name" value="LRR_dom_sf"/>
</dbReference>
<dbReference type="PANTHER" id="PTHR11017">
    <property type="entry name" value="LEUCINE-RICH REPEAT-CONTAINING PROTEIN"/>
    <property type="match status" value="1"/>
</dbReference>
<dbReference type="GO" id="GO:0006952">
    <property type="term" value="P:defense response"/>
    <property type="evidence" value="ECO:0007669"/>
    <property type="project" value="InterPro"/>
</dbReference>
<dbReference type="InterPro" id="IPR011713">
    <property type="entry name" value="Leu-rich_rpt_3"/>
</dbReference>
<evidence type="ECO:0000313" key="4">
    <source>
        <dbReference type="Proteomes" id="UP000501690"/>
    </source>
</evidence>
<dbReference type="AlphaFoldDB" id="A0A4D6MJ68"/>
<dbReference type="Proteomes" id="UP000501690">
    <property type="component" value="Linkage Group LG7"/>
</dbReference>